<dbReference type="EMBL" id="GGEC01065113">
    <property type="protein sequence ID" value="MBX45597.1"/>
    <property type="molecule type" value="Transcribed_RNA"/>
</dbReference>
<protein>
    <submittedName>
        <fullName evidence="1">Uncharacterized protein</fullName>
    </submittedName>
</protein>
<name>A0A2P2NSU3_RHIMU</name>
<reference evidence="1" key="1">
    <citation type="submission" date="2018-02" db="EMBL/GenBank/DDBJ databases">
        <title>Rhizophora mucronata_Transcriptome.</title>
        <authorList>
            <person name="Meera S.P."/>
            <person name="Sreeshan A."/>
            <person name="Augustine A."/>
        </authorList>
    </citation>
    <scope>NUCLEOTIDE SEQUENCE</scope>
    <source>
        <tissue evidence="1">Leaf</tissue>
    </source>
</reference>
<evidence type="ECO:0000313" key="1">
    <source>
        <dbReference type="EMBL" id="MBX45597.1"/>
    </source>
</evidence>
<proteinExistence type="predicted"/>
<accession>A0A2P2NSU3</accession>
<sequence>MDDSAHILVALG</sequence>
<organism evidence="1">
    <name type="scientific">Rhizophora mucronata</name>
    <name type="common">Asiatic mangrove</name>
    <dbReference type="NCBI Taxonomy" id="61149"/>
    <lineage>
        <taxon>Eukaryota</taxon>
        <taxon>Viridiplantae</taxon>
        <taxon>Streptophyta</taxon>
        <taxon>Embryophyta</taxon>
        <taxon>Tracheophyta</taxon>
        <taxon>Spermatophyta</taxon>
        <taxon>Magnoliopsida</taxon>
        <taxon>eudicotyledons</taxon>
        <taxon>Gunneridae</taxon>
        <taxon>Pentapetalae</taxon>
        <taxon>rosids</taxon>
        <taxon>fabids</taxon>
        <taxon>Malpighiales</taxon>
        <taxon>Rhizophoraceae</taxon>
        <taxon>Rhizophora</taxon>
    </lineage>
</organism>